<name>A0A1F5ZH44_9BACT</name>
<proteinExistence type="predicted"/>
<dbReference type="Proteomes" id="UP000177268">
    <property type="component" value="Unassembled WGS sequence"/>
</dbReference>
<accession>A0A1F5ZH44</accession>
<dbReference type="AlphaFoldDB" id="A0A1F5ZH44"/>
<protein>
    <submittedName>
        <fullName evidence="1">Uncharacterized protein</fullName>
    </submittedName>
</protein>
<sequence>MLFSYVKCDNTFFGLLYGTTLLILGIHGNTTYLNEETSLADEADVSSTSVLHHETPGLSIAAGITRVGEANYHYLEPSMALNYAVLAKNTLKCNEKR</sequence>
<dbReference type="EMBL" id="MFIZ01000028">
    <property type="protein sequence ID" value="OGG11437.1"/>
    <property type="molecule type" value="Genomic_DNA"/>
</dbReference>
<reference evidence="1 2" key="1">
    <citation type="journal article" date="2016" name="Nat. Commun.">
        <title>Thousands of microbial genomes shed light on interconnected biogeochemical processes in an aquifer system.</title>
        <authorList>
            <person name="Anantharaman K."/>
            <person name="Brown C.T."/>
            <person name="Hug L.A."/>
            <person name="Sharon I."/>
            <person name="Castelle C.J."/>
            <person name="Probst A.J."/>
            <person name="Thomas B.C."/>
            <person name="Singh A."/>
            <person name="Wilkins M.J."/>
            <person name="Karaoz U."/>
            <person name="Brodie E.L."/>
            <person name="Williams K.H."/>
            <person name="Hubbard S.S."/>
            <person name="Banfield J.F."/>
        </authorList>
    </citation>
    <scope>NUCLEOTIDE SEQUENCE [LARGE SCALE GENOMIC DNA]</scope>
</reference>
<evidence type="ECO:0000313" key="2">
    <source>
        <dbReference type="Proteomes" id="UP000177268"/>
    </source>
</evidence>
<comment type="caution">
    <text evidence="1">The sequence shown here is derived from an EMBL/GenBank/DDBJ whole genome shotgun (WGS) entry which is preliminary data.</text>
</comment>
<gene>
    <name evidence="1" type="ORF">A2Z00_05650</name>
</gene>
<organism evidence="1 2">
    <name type="scientific">Candidatus Gottesmanbacteria bacterium RBG_13_45_10</name>
    <dbReference type="NCBI Taxonomy" id="1798370"/>
    <lineage>
        <taxon>Bacteria</taxon>
        <taxon>Candidatus Gottesmaniibacteriota</taxon>
    </lineage>
</organism>
<evidence type="ECO:0000313" key="1">
    <source>
        <dbReference type="EMBL" id="OGG11437.1"/>
    </source>
</evidence>